<accession>A0A165KGP4</accession>
<dbReference type="PANTHER" id="PTHR33266">
    <property type="entry name" value="CHROMOSOME 15, WHOLE GENOME SHOTGUN SEQUENCE"/>
    <property type="match status" value="1"/>
</dbReference>
<dbReference type="OrthoDB" id="107110at2759"/>
<dbReference type="InParanoid" id="A0A165KGP4"/>
<name>A0A165KGP4_EXIGL</name>
<organism evidence="2 3">
    <name type="scientific">Exidia glandulosa HHB12029</name>
    <dbReference type="NCBI Taxonomy" id="1314781"/>
    <lineage>
        <taxon>Eukaryota</taxon>
        <taxon>Fungi</taxon>
        <taxon>Dikarya</taxon>
        <taxon>Basidiomycota</taxon>
        <taxon>Agaricomycotina</taxon>
        <taxon>Agaricomycetes</taxon>
        <taxon>Auriculariales</taxon>
        <taxon>Exidiaceae</taxon>
        <taxon>Exidia</taxon>
    </lineage>
</organism>
<feature type="region of interest" description="Disordered" evidence="1">
    <location>
        <begin position="1"/>
        <end position="46"/>
    </location>
</feature>
<evidence type="ECO:0000313" key="3">
    <source>
        <dbReference type="Proteomes" id="UP000077266"/>
    </source>
</evidence>
<evidence type="ECO:0000313" key="2">
    <source>
        <dbReference type="EMBL" id="KZV96307.1"/>
    </source>
</evidence>
<proteinExistence type="predicted"/>
<protein>
    <submittedName>
        <fullName evidence="2">Uncharacterized protein</fullName>
    </submittedName>
</protein>
<feature type="region of interest" description="Disordered" evidence="1">
    <location>
        <begin position="1000"/>
        <end position="1027"/>
    </location>
</feature>
<dbReference type="AlphaFoldDB" id="A0A165KGP4"/>
<feature type="compositionally biased region" description="Acidic residues" evidence="1">
    <location>
        <begin position="1013"/>
        <end position="1027"/>
    </location>
</feature>
<dbReference type="Proteomes" id="UP000077266">
    <property type="component" value="Unassembled WGS sequence"/>
</dbReference>
<dbReference type="STRING" id="1314781.A0A165KGP4"/>
<feature type="compositionally biased region" description="Basic and acidic residues" evidence="1">
    <location>
        <begin position="19"/>
        <end position="30"/>
    </location>
</feature>
<dbReference type="EMBL" id="KV425944">
    <property type="protein sequence ID" value="KZV96307.1"/>
    <property type="molecule type" value="Genomic_DNA"/>
</dbReference>
<feature type="compositionally biased region" description="Low complexity" evidence="1">
    <location>
        <begin position="432"/>
        <end position="462"/>
    </location>
</feature>
<gene>
    <name evidence="2" type="ORF">EXIGLDRAFT_431445</name>
</gene>
<evidence type="ECO:0000256" key="1">
    <source>
        <dbReference type="SAM" id="MobiDB-lite"/>
    </source>
</evidence>
<sequence length="1027" mass="114488">MNPGEKHGRPGSTPSTPSSHREAKRLREGDTIPENDAEPSQYPTRPFTGVYSGDFRGYNRLSLFSVFEEQLDCLLEKGKSVDEFVEVMAGAIDSHPGYAPLHSFFKSTKFDHLVKNDADLFQFIGIAAAAKKADNYKLSEEHFKTLLRYLCGERIVAEPSPASVQPLESSRVFAAWKTPFRGDMEYVLLQSIRKEYQNSEDSRAEYGNTVTILQSSGTGKSRMVDEMRHLVFTLPFNLRENNTQLSYPPADDRIRDYMLVSPPIGGDPIAFFHAQYSKLFALLFRSVRFWIQCQQPPLKTYEERVHSWNVFLEKNRDEVYQELISRLQSPTATSSLQASFTELGQLVLTLRGDPKDLPASPDMFVDSLFRQRLTADQRELAKNRLKETSAKFPDLNASGTAPYVVVYVDEAHTLTKRCYPVDALPAKKSSTPPSADASPQPKSAAPSQAPLKSAASSPLSSGKPKDGDSDDLPKVKSLYDVLLSVMNDFRSTDFFGVFLSTSSHISQFAPPRPLVPSSRQFANRALPPPITEVSFDCGPGLPLTLAKLTVEELSSIEFMAQYGRPLFWTMFNDAPAAAKPSIGRDVIRLARNKLLCAAVDDPNVYEVQVGTPHTTNALIAVLDVRLCFDYETRAAVVSPHEADLVASHMRLAYSVPSHRQYFRSGYSSEPILAEAAAQALQEWTTQSKTRSSVPTPLGILSDILKDGIIRRGDRGELVARLLLTRAYDSAMIEKNTTKGGGWLFSEGCTLPEFIQALFVSRTAQDILASKPDNVTNGQSFSIVFANSRVRFTHWAKLGDSSGLSAEGLCAAFIRGMAYIGHPTQEYLDVAIPFLIDADGPIAPHNISALYIQVKARLQPGFAGKYDFTAEQCSAFKSDERHPYCTLLMELGIALSRTTQPLSHVDVSKIPAKRFTRSSVAKADQKVQHRYNIRAYGCSNTVYAIIHEKERDIYDRLLSERDATQDHPRKENLKHVYDMKPVWYGKKHPNEDSNVGIDSYKWISDLHPQPPSPESDDEPQEGVYIVDD</sequence>
<keyword evidence="3" id="KW-1185">Reference proteome</keyword>
<feature type="region of interest" description="Disordered" evidence="1">
    <location>
        <begin position="425"/>
        <end position="471"/>
    </location>
</feature>
<reference evidence="2 3" key="1">
    <citation type="journal article" date="2016" name="Mol. Biol. Evol.">
        <title>Comparative Genomics of Early-Diverging Mushroom-Forming Fungi Provides Insights into the Origins of Lignocellulose Decay Capabilities.</title>
        <authorList>
            <person name="Nagy L.G."/>
            <person name="Riley R."/>
            <person name="Tritt A."/>
            <person name="Adam C."/>
            <person name="Daum C."/>
            <person name="Floudas D."/>
            <person name="Sun H."/>
            <person name="Yadav J.S."/>
            <person name="Pangilinan J."/>
            <person name="Larsson K.H."/>
            <person name="Matsuura K."/>
            <person name="Barry K."/>
            <person name="Labutti K."/>
            <person name="Kuo R."/>
            <person name="Ohm R.A."/>
            <person name="Bhattacharya S.S."/>
            <person name="Shirouzu T."/>
            <person name="Yoshinaga Y."/>
            <person name="Martin F.M."/>
            <person name="Grigoriev I.V."/>
            <person name="Hibbett D.S."/>
        </authorList>
    </citation>
    <scope>NUCLEOTIDE SEQUENCE [LARGE SCALE GENOMIC DNA]</scope>
    <source>
        <strain evidence="2 3">HHB12029</strain>
    </source>
</reference>
<dbReference type="PANTHER" id="PTHR33266:SF1">
    <property type="entry name" value="F-BOX DOMAIN-CONTAINING PROTEIN"/>
    <property type="match status" value="1"/>
</dbReference>